<evidence type="ECO:0000256" key="6">
    <source>
        <dbReference type="SAM" id="Phobius"/>
    </source>
</evidence>
<evidence type="ECO:0000256" key="2">
    <source>
        <dbReference type="ARBA" id="ARBA00022692"/>
    </source>
</evidence>
<reference evidence="7 8" key="1">
    <citation type="submission" date="2017-01" db="EMBL/GenBank/DDBJ databases">
        <title>Draft genome sequence of Diplodia seriata F98.1, a fungal species involved in grapevine trunk diseases.</title>
        <authorList>
            <person name="Robert-Siegwald G."/>
            <person name="Vallet J."/>
            <person name="Abou-Mansour E."/>
            <person name="Xu J."/>
            <person name="Rey P."/>
            <person name="Bertsch C."/>
            <person name="Rego C."/>
            <person name="Larignon P."/>
            <person name="Fontaine F."/>
            <person name="Lebrun M.-H."/>
        </authorList>
    </citation>
    <scope>NUCLEOTIDE SEQUENCE [LARGE SCALE GENOMIC DNA]</scope>
    <source>
        <strain evidence="7 8">F98.1</strain>
    </source>
</reference>
<keyword evidence="3 6" id="KW-1133">Transmembrane helix</keyword>
<evidence type="ECO:0000256" key="3">
    <source>
        <dbReference type="ARBA" id="ARBA00022989"/>
    </source>
</evidence>
<evidence type="ECO:0000256" key="1">
    <source>
        <dbReference type="ARBA" id="ARBA00004141"/>
    </source>
</evidence>
<evidence type="ECO:0000256" key="5">
    <source>
        <dbReference type="SAM" id="MobiDB-lite"/>
    </source>
</evidence>
<proteinExistence type="predicted"/>
<dbReference type="SMART" id="SM01417">
    <property type="entry name" value="Solute_trans_a"/>
    <property type="match status" value="1"/>
</dbReference>
<feature type="region of interest" description="Disordered" evidence="5">
    <location>
        <begin position="395"/>
        <end position="521"/>
    </location>
</feature>
<dbReference type="STRING" id="420778.A0A1S8B495"/>
<organism evidence="7 8">
    <name type="scientific">Diplodia seriata</name>
    <dbReference type="NCBI Taxonomy" id="420778"/>
    <lineage>
        <taxon>Eukaryota</taxon>
        <taxon>Fungi</taxon>
        <taxon>Dikarya</taxon>
        <taxon>Ascomycota</taxon>
        <taxon>Pezizomycotina</taxon>
        <taxon>Dothideomycetes</taxon>
        <taxon>Dothideomycetes incertae sedis</taxon>
        <taxon>Botryosphaeriales</taxon>
        <taxon>Botryosphaeriaceae</taxon>
        <taxon>Diplodia</taxon>
    </lineage>
</organism>
<feature type="transmembrane region" description="Helical" evidence="6">
    <location>
        <begin position="113"/>
        <end position="130"/>
    </location>
</feature>
<dbReference type="GO" id="GO:0016020">
    <property type="term" value="C:membrane"/>
    <property type="evidence" value="ECO:0007669"/>
    <property type="project" value="UniProtKB-SubCell"/>
</dbReference>
<dbReference type="AlphaFoldDB" id="A0A1S8B495"/>
<protein>
    <submittedName>
        <fullName evidence="7">Transmembrane protein 184-like protein</fullName>
    </submittedName>
</protein>
<name>A0A1S8B495_9PEZI</name>
<dbReference type="Proteomes" id="UP000190776">
    <property type="component" value="Unassembled WGS sequence"/>
</dbReference>
<sequence>METAPLTLPPTMTKCPTEEVADIDEEEIWRIDELDFGVTFHTVAQIIAFVFSAIAIIISLVLIFQHATHYSRPLEQKQIIRILLMIPIYAAVSMLSIHYYHHHTYFEVLRDCYEAFAISSFFALMCHYIAPSLHEQKEYFRAIETKNWVWPITWGQKCSGGETNGWLRKPRSGLTWFNVAAQIVWVSVFQYCFIRVLFTVVSVLAEKYGVLCEDSLSPEYAHFWSMFFESIAVTIAMYCLIQFYIQLKQDLAPHRPFLKVLCIKLVIFFCFWQSTAISFATSEGWLKESDWLAYADIKVGLPNLLICFEMAFFAIMHIFAFSWKPYVIKKGDPFADPLDNGMGKKVKRYKGGFLGILAIVDAFNPWDIVKAFARGLRWLFVGVRSRTKDISYQTRMEGAGSPNSVEMATQSPPYGRARANSRFDTMDEFDRRSSSDIHSDQESPFEHPDERRGRVAEGYMAARDRADSETAYPRATEQEAATTRIGRGRSPTEAGYIKPTDEPDDDAHLLSNQQPHPARFV</sequence>
<evidence type="ECO:0000256" key="4">
    <source>
        <dbReference type="ARBA" id="ARBA00023136"/>
    </source>
</evidence>
<accession>A0A1S8B495</accession>
<evidence type="ECO:0000313" key="7">
    <source>
        <dbReference type="EMBL" id="OMP82299.1"/>
    </source>
</evidence>
<feature type="transmembrane region" description="Helical" evidence="6">
    <location>
        <begin position="300"/>
        <end position="321"/>
    </location>
</feature>
<dbReference type="Pfam" id="PF03619">
    <property type="entry name" value="Solute_trans_a"/>
    <property type="match status" value="1"/>
</dbReference>
<comment type="caution">
    <text evidence="7">The sequence shown here is derived from an EMBL/GenBank/DDBJ whole genome shotgun (WGS) entry which is preliminary data.</text>
</comment>
<gene>
    <name evidence="7" type="ORF">BK809_0006609</name>
</gene>
<dbReference type="PANTHER" id="PTHR23423">
    <property type="entry name" value="ORGANIC SOLUTE TRANSPORTER-RELATED"/>
    <property type="match status" value="1"/>
</dbReference>
<feature type="transmembrane region" description="Helical" evidence="6">
    <location>
        <begin position="43"/>
        <end position="67"/>
    </location>
</feature>
<evidence type="ECO:0000313" key="8">
    <source>
        <dbReference type="Proteomes" id="UP000190776"/>
    </source>
</evidence>
<feature type="compositionally biased region" description="Polar residues" evidence="5">
    <location>
        <begin position="401"/>
        <end position="412"/>
    </location>
</feature>
<dbReference type="OrthoDB" id="5348404at2759"/>
<feature type="transmembrane region" description="Helical" evidence="6">
    <location>
        <begin position="221"/>
        <end position="245"/>
    </location>
</feature>
<comment type="subcellular location">
    <subcellularLocation>
        <location evidence="1">Membrane</location>
        <topology evidence="1">Multi-pass membrane protein</topology>
    </subcellularLocation>
</comment>
<feature type="compositionally biased region" description="Basic and acidic residues" evidence="5">
    <location>
        <begin position="424"/>
        <end position="455"/>
    </location>
</feature>
<keyword evidence="4 6" id="KW-0472">Membrane</keyword>
<feature type="transmembrane region" description="Helical" evidence="6">
    <location>
        <begin position="79"/>
        <end position="101"/>
    </location>
</feature>
<feature type="transmembrane region" description="Helical" evidence="6">
    <location>
        <begin position="176"/>
        <end position="201"/>
    </location>
</feature>
<feature type="transmembrane region" description="Helical" evidence="6">
    <location>
        <begin position="257"/>
        <end position="280"/>
    </location>
</feature>
<dbReference type="EMBL" id="MSZU01000114">
    <property type="protein sequence ID" value="OMP82299.1"/>
    <property type="molecule type" value="Genomic_DNA"/>
</dbReference>
<keyword evidence="2 6" id="KW-0812">Transmembrane</keyword>
<dbReference type="InterPro" id="IPR005178">
    <property type="entry name" value="Ostalpha/TMEM184C"/>
</dbReference>